<feature type="transmembrane region" description="Helical" evidence="7">
    <location>
        <begin position="86"/>
        <end position="107"/>
    </location>
</feature>
<dbReference type="Gene3D" id="1.10.3720.10">
    <property type="entry name" value="MetI-like"/>
    <property type="match status" value="1"/>
</dbReference>
<dbReference type="Pfam" id="PF00528">
    <property type="entry name" value="BPD_transp_1"/>
    <property type="match status" value="1"/>
</dbReference>
<comment type="subcellular location">
    <subcellularLocation>
        <location evidence="1 7">Cell membrane</location>
        <topology evidence="1 7">Multi-pass membrane protein</topology>
    </subcellularLocation>
</comment>
<dbReference type="PANTHER" id="PTHR30465:SF0">
    <property type="entry name" value="OLIGOPEPTIDE TRANSPORT SYSTEM PERMEASE PROTEIN APPB"/>
    <property type="match status" value="1"/>
</dbReference>
<feature type="transmembrane region" description="Helical" evidence="7">
    <location>
        <begin position="12"/>
        <end position="29"/>
    </location>
</feature>
<evidence type="ECO:0000256" key="7">
    <source>
        <dbReference type="RuleBase" id="RU363032"/>
    </source>
</evidence>
<comment type="similarity">
    <text evidence="7">Belongs to the binding-protein-dependent transport system permease family.</text>
</comment>
<evidence type="ECO:0000256" key="6">
    <source>
        <dbReference type="ARBA" id="ARBA00023136"/>
    </source>
</evidence>
<dbReference type="EMBL" id="JNVC02000005">
    <property type="protein sequence ID" value="KEZ52008.1"/>
    <property type="molecule type" value="Genomic_DNA"/>
</dbReference>
<keyword evidence="5 7" id="KW-1133">Transmembrane helix</keyword>
<dbReference type="InterPro" id="IPR000515">
    <property type="entry name" value="MetI-like"/>
</dbReference>
<dbReference type="GO" id="GO:0055085">
    <property type="term" value="P:transmembrane transport"/>
    <property type="evidence" value="ECO:0007669"/>
    <property type="project" value="InterPro"/>
</dbReference>
<dbReference type="PANTHER" id="PTHR30465">
    <property type="entry name" value="INNER MEMBRANE ABC TRANSPORTER"/>
    <property type="match status" value="1"/>
</dbReference>
<evidence type="ECO:0000256" key="4">
    <source>
        <dbReference type="ARBA" id="ARBA00022692"/>
    </source>
</evidence>
<sequence length="310" mass="35246">MQAALAISRHILLFFVIVIILILTVLLPRDVEIGAEGKPQTVVFEYEFTWALYSENLTGFFLDIIREKSFGLTKYERSAEDEAVLYFSRSLKVIVFAFFLSLSLGILKGIYDAKRGGPLRLVFGKGFTWLLQSVPDFFLFLSLQWILLIYFRDYVDLFGYESWYSFIYPALLVSIYPALYISRITAASILDQEGMPYIAVARSKGLPSAMITFKHMLKNSLVPILTNMGSLMIYLLSNLLIVEYLTDYKGAAYRLFEAFHVTPVLSAGLNTAIEPNVIILFGICFMFMVLTVQILSETAKRWIDPREGSA</sequence>
<evidence type="ECO:0000313" key="10">
    <source>
        <dbReference type="Proteomes" id="UP000028549"/>
    </source>
</evidence>
<feature type="transmembrane region" description="Helical" evidence="7">
    <location>
        <begin position="277"/>
        <end position="296"/>
    </location>
</feature>
<feature type="transmembrane region" description="Helical" evidence="7">
    <location>
        <begin position="163"/>
        <end position="181"/>
    </location>
</feature>
<proteinExistence type="inferred from homology"/>
<dbReference type="OrthoDB" id="2551456at2"/>
<evidence type="ECO:0000259" key="8">
    <source>
        <dbReference type="PROSITE" id="PS50928"/>
    </source>
</evidence>
<dbReference type="RefSeq" id="WP_029284452.1">
    <property type="nucleotide sequence ID" value="NZ_CP176757.1"/>
</dbReference>
<keyword evidence="10" id="KW-1185">Reference proteome</keyword>
<accession>A0A084GXE6</accession>
<dbReference type="SUPFAM" id="SSF161098">
    <property type="entry name" value="MetI-like"/>
    <property type="match status" value="1"/>
</dbReference>
<feature type="domain" description="ABC transmembrane type-1" evidence="8">
    <location>
        <begin position="87"/>
        <end position="296"/>
    </location>
</feature>
<dbReference type="AlphaFoldDB" id="A0A084GXE6"/>
<dbReference type="STRING" id="246786.GS18_0213005"/>
<dbReference type="Proteomes" id="UP000028549">
    <property type="component" value="Unassembled WGS sequence"/>
</dbReference>
<evidence type="ECO:0000256" key="2">
    <source>
        <dbReference type="ARBA" id="ARBA00022448"/>
    </source>
</evidence>
<dbReference type="CDD" id="cd06261">
    <property type="entry name" value="TM_PBP2"/>
    <property type="match status" value="1"/>
</dbReference>
<keyword evidence="6 7" id="KW-0472">Membrane</keyword>
<evidence type="ECO:0000313" key="9">
    <source>
        <dbReference type="EMBL" id="KEZ52008.1"/>
    </source>
</evidence>
<evidence type="ECO:0000256" key="5">
    <source>
        <dbReference type="ARBA" id="ARBA00022989"/>
    </source>
</evidence>
<dbReference type="InterPro" id="IPR035906">
    <property type="entry name" value="MetI-like_sf"/>
</dbReference>
<evidence type="ECO:0000256" key="1">
    <source>
        <dbReference type="ARBA" id="ARBA00004651"/>
    </source>
</evidence>
<dbReference type="PROSITE" id="PS50928">
    <property type="entry name" value="ABC_TM1"/>
    <property type="match status" value="1"/>
</dbReference>
<dbReference type="GO" id="GO:0005886">
    <property type="term" value="C:plasma membrane"/>
    <property type="evidence" value="ECO:0007669"/>
    <property type="project" value="UniProtKB-SubCell"/>
</dbReference>
<organism evidence="9 10">
    <name type="scientific">Metabacillus indicus</name>
    <name type="common">Bacillus indicus</name>
    <dbReference type="NCBI Taxonomy" id="246786"/>
    <lineage>
        <taxon>Bacteria</taxon>
        <taxon>Bacillati</taxon>
        <taxon>Bacillota</taxon>
        <taxon>Bacilli</taxon>
        <taxon>Bacillales</taxon>
        <taxon>Bacillaceae</taxon>
        <taxon>Metabacillus</taxon>
    </lineage>
</organism>
<feature type="transmembrane region" description="Helical" evidence="7">
    <location>
        <begin position="220"/>
        <end position="241"/>
    </location>
</feature>
<keyword evidence="3" id="KW-1003">Cell membrane</keyword>
<comment type="caution">
    <text evidence="9">The sequence shown here is derived from an EMBL/GenBank/DDBJ whole genome shotgun (WGS) entry which is preliminary data.</text>
</comment>
<keyword evidence="2 7" id="KW-0813">Transport</keyword>
<keyword evidence="4 7" id="KW-0812">Transmembrane</keyword>
<evidence type="ECO:0000256" key="3">
    <source>
        <dbReference type="ARBA" id="ARBA00022475"/>
    </source>
</evidence>
<name>A0A084GXE6_METID</name>
<reference evidence="9 10" key="1">
    <citation type="journal article" date="2005" name="Int. J. Syst. Evol. Microbiol.">
        <title>Bacillus cibi sp. nov., isolated from jeotgal, a traditional Korean fermented seafood.</title>
        <authorList>
            <person name="Yoon J.H."/>
            <person name="Lee C.H."/>
            <person name="Oh T.K."/>
        </authorList>
    </citation>
    <scope>NUCLEOTIDE SEQUENCE [LARGE SCALE GENOMIC DNA]</scope>
    <source>
        <strain evidence="9 10">DSM 16189</strain>
    </source>
</reference>
<feature type="transmembrane region" description="Helical" evidence="7">
    <location>
        <begin position="127"/>
        <end position="151"/>
    </location>
</feature>
<gene>
    <name evidence="9" type="ORF">GS18_0213005</name>
</gene>
<protein>
    <recommendedName>
        <fullName evidence="8">ABC transmembrane type-1 domain-containing protein</fullName>
    </recommendedName>
</protein>